<dbReference type="SFLD" id="SFLDG01129">
    <property type="entry name" value="C1.5:_HAD__Beta-PGM__Phosphata"/>
    <property type="match status" value="1"/>
</dbReference>
<dbReference type="Pfam" id="PF13419">
    <property type="entry name" value="HAD_2"/>
    <property type="match status" value="1"/>
</dbReference>
<dbReference type="NCBIfam" id="TIGR01549">
    <property type="entry name" value="HAD-SF-IA-v1"/>
    <property type="match status" value="1"/>
</dbReference>
<evidence type="ECO:0000313" key="6">
    <source>
        <dbReference type="Proteomes" id="UP000199650"/>
    </source>
</evidence>
<dbReference type="InterPro" id="IPR023214">
    <property type="entry name" value="HAD_sf"/>
</dbReference>
<accession>A0A1I0P7G3</accession>
<evidence type="ECO:0000313" key="5">
    <source>
        <dbReference type="EMBL" id="SEW10166.1"/>
    </source>
</evidence>
<dbReference type="InterPro" id="IPR050155">
    <property type="entry name" value="HAD-like_hydrolase_sf"/>
</dbReference>
<keyword evidence="6" id="KW-1185">Reference proteome</keyword>
<dbReference type="EC" id="3.1.3.18" evidence="4"/>
<dbReference type="RefSeq" id="WP_091429405.1">
    <property type="nucleotide sequence ID" value="NZ_FOJB01000001.1"/>
</dbReference>
<dbReference type="Gene3D" id="3.40.50.1000">
    <property type="entry name" value="HAD superfamily/HAD-like"/>
    <property type="match status" value="1"/>
</dbReference>
<evidence type="ECO:0000256" key="4">
    <source>
        <dbReference type="ARBA" id="ARBA00013078"/>
    </source>
</evidence>
<dbReference type="GO" id="GO:0008967">
    <property type="term" value="F:phosphoglycolate phosphatase activity"/>
    <property type="evidence" value="ECO:0007669"/>
    <property type="project" value="UniProtKB-EC"/>
</dbReference>
<dbReference type="AlphaFoldDB" id="A0A1I0P7G3"/>
<name>A0A1I0P7G3_9RHOB</name>
<dbReference type="InterPro" id="IPR023198">
    <property type="entry name" value="PGP-like_dom2"/>
</dbReference>
<dbReference type="SUPFAM" id="SSF56784">
    <property type="entry name" value="HAD-like"/>
    <property type="match status" value="1"/>
</dbReference>
<dbReference type="PRINTS" id="PR00413">
    <property type="entry name" value="HADHALOGNASE"/>
</dbReference>
<evidence type="ECO:0000256" key="2">
    <source>
        <dbReference type="ARBA" id="ARBA00004818"/>
    </source>
</evidence>
<comment type="similarity">
    <text evidence="3">Belongs to the HAD-like hydrolase superfamily. CbbY/CbbZ/Gph/YieH family.</text>
</comment>
<dbReference type="NCBIfam" id="TIGR01509">
    <property type="entry name" value="HAD-SF-IA-v3"/>
    <property type="match status" value="1"/>
</dbReference>
<evidence type="ECO:0000256" key="1">
    <source>
        <dbReference type="ARBA" id="ARBA00000830"/>
    </source>
</evidence>
<dbReference type="Proteomes" id="UP000199650">
    <property type="component" value="Unassembled WGS sequence"/>
</dbReference>
<protein>
    <recommendedName>
        <fullName evidence="4">phosphoglycolate phosphatase</fullName>
        <ecNumber evidence="4">3.1.3.18</ecNumber>
    </recommendedName>
</protein>
<dbReference type="STRING" id="1173584.SAMN05444851_1406"/>
<dbReference type="GO" id="GO:0005829">
    <property type="term" value="C:cytosol"/>
    <property type="evidence" value="ECO:0007669"/>
    <property type="project" value="TreeGrafter"/>
</dbReference>
<dbReference type="InterPro" id="IPR036412">
    <property type="entry name" value="HAD-like_sf"/>
</dbReference>
<evidence type="ECO:0000256" key="3">
    <source>
        <dbReference type="ARBA" id="ARBA00006171"/>
    </source>
</evidence>
<dbReference type="InterPro" id="IPR041492">
    <property type="entry name" value="HAD_2"/>
</dbReference>
<reference evidence="5 6" key="1">
    <citation type="submission" date="2016-10" db="EMBL/GenBank/DDBJ databases">
        <authorList>
            <person name="de Groot N.N."/>
        </authorList>
    </citation>
    <scope>NUCLEOTIDE SEQUENCE [LARGE SCALE GENOMIC DNA]</scope>
    <source>
        <strain evidence="5 6">DSM 29439</strain>
    </source>
</reference>
<organism evidence="5 6">
    <name type="scientific">Aliiroseovarius sediminilitoris</name>
    <dbReference type="NCBI Taxonomy" id="1173584"/>
    <lineage>
        <taxon>Bacteria</taxon>
        <taxon>Pseudomonadati</taxon>
        <taxon>Pseudomonadota</taxon>
        <taxon>Alphaproteobacteria</taxon>
        <taxon>Rhodobacterales</taxon>
        <taxon>Paracoccaceae</taxon>
        <taxon>Aliiroseovarius</taxon>
    </lineage>
</organism>
<dbReference type="OrthoDB" id="9793014at2"/>
<comment type="pathway">
    <text evidence="2">Organic acid metabolism; glycolate biosynthesis; glycolate from 2-phosphoglycolate: step 1/1.</text>
</comment>
<sequence>MTNNATPVRRSGRRTVIFDLDGTLADTSGDLIAAANACFAALGHGEVLDPSVDQLTAFHGGRAMLRLGFSRVNGGAVNDADIEREFPNLLIAYEDDIDRHTRLYPGAMEAVARLHDNGYAVGICTNKPEGLARLLLTRLDILGHFTSLIGADTLPTRKPDPAPFVAAAQGAGGDPAHALLVGDTETDRKTAQAAGVPCILVGFGPEGPGVSRLEPEALLDHFDDLDAVVARLIG</sequence>
<proteinExistence type="inferred from homology"/>
<comment type="catalytic activity">
    <reaction evidence="1">
        <text>2-phosphoglycolate + H2O = glycolate + phosphate</text>
        <dbReference type="Rhea" id="RHEA:14369"/>
        <dbReference type="ChEBI" id="CHEBI:15377"/>
        <dbReference type="ChEBI" id="CHEBI:29805"/>
        <dbReference type="ChEBI" id="CHEBI:43474"/>
        <dbReference type="ChEBI" id="CHEBI:58033"/>
        <dbReference type="EC" id="3.1.3.18"/>
    </reaction>
</comment>
<dbReference type="GO" id="GO:0006281">
    <property type="term" value="P:DNA repair"/>
    <property type="evidence" value="ECO:0007669"/>
    <property type="project" value="TreeGrafter"/>
</dbReference>
<dbReference type="PANTHER" id="PTHR43434">
    <property type="entry name" value="PHOSPHOGLYCOLATE PHOSPHATASE"/>
    <property type="match status" value="1"/>
</dbReference>
<dbReference type="EMBL" id="FOJB01000001">
    <property type="protein sequence ID" value="SEW10166.1"/>
    <property type="molecule type" value="Genomic_DNA"/>
</dbReference>
<gene>
    <name evidence="5" type="ORF">SAMN05444851_1406</name>
</gene>
<dbReference type="InterPro" id="IPR006439">
    <property type="entry name" value="HAD-SF_hydro_IA"/>
</dbReference>
<dbReference type="PANTHER" id="PTHR43434:SF1">
    <property type="entry name" value="PHOSPHOGLYCOLATE PHOSPHATASE"/>
    <property type="match status" value="1"/>
</dbReference>
<dbReference type="Gene3D" id="1.10.150.240">
    <property type="entry name" value="Putative phosphatase, domain 2"/>
    <property type="match status" value="1"/>
</dbReference>
<dbReference type="SFLD" id="SFLDS00003">
    <property type="entry name" value="Haloacid_Dehalogenase"/>
    <property type="match status" value="1"/>
</dbReference>